<accession>A0AAD7EDG3</accession>
<evidence type="ECO:0000313" key="3">
    <source>
        <dbReference type="Proteomes" id="UP001218218"/>
    </source>
</evidence>
<dbReference type="InterPro" id="IPR040976">
    <property type="entry name" value="Pkinase_fungal"/>
</dbReference>
<organism evidence="2 3">
    <name type="scientific">Mycena albidolilacea</name>
    <dbReference type="NCBI Taxonomy" id="1033008"/>
    <lineage>
        <taxon>Eukaryota</taxon>
        <taxon>Fungi</taxon>
        <taxon>Dikarya</taxon>
        <taxon>Basidiomycota</taxon>
        <taxon>Agaricomycotina</taxon>
        <taxon>Agaricomycetes</taxon>
        <taxon>Agaricomycetidae</taxon>
        <taxon>Agaricales</taxon>
        <taxon>Marasmiineae</taxon>
        <taxon>Mycenaceae</taxon>
        <taxon>Mycena</taxon>
    </lineage>
</organism>
<dbReference type="EMBL" id="JARIHO010000072">
    <property type="protein sequence ID" value="KAJ7312435.1"/>
    <property type="molecule type" value="Genomic_DNA"/>
</dbReference>
<dbReference type="Proteomes" id="UP001218218">
    <property type="component" value="Unassembled WGS sequence"/>
</dbReference>
<feature type="domain" description="Fungal-type protein kinase" evidence="1">
    <location>
        <begin position="16"/>
        <end position="121"/>
    </location>
</feature>
<comment type="caution">
    <text evidence="2">The sequence shown here is derived from an EMBL/GenBank/DDBJ whole genome shotgun (WGS) entry which is preliminary data.</text>
</comment>
<evidence type="ECO:0000259" key="1">
    <source>
        <dbReference type="Pfam" id="PF17667"/>
    </source>
</evidence>
<evidence type="ECO:0000313" key="2">
    <source>
        <dbReference type="EMBL" id="KAJ7312435.1"/>
    </source>
</evidence>
<sequence>MEIDPDRATAHYAKITLESACSVVDLLVAVQDVVTILKKLFLEHQILHKHIEYNNISIRNDNGIFDFPDLIEASRSTEEFGLCGTLAFQSLNRLGSRFSSDKQHTIQDSLESVFYVLCWACYGYSHDGRPDKFRPNWMGRWTERHSVESIYSEKRSFRSSEIPSHVNRYMGCQRDILESVIEKIRRKIERQLPNARKVDVTFKLLRFNQAMNVQAQHTDLASHQGQVQVGALDLVGSHTIIHICR</sequence>
<dbReference type="Pfam" id="PF17667">
    <property type="entry name" value="Pkinase_fungal"/>
    <property type="match status" value="1"/>
</dbReference>
<protein>
    <recommendedName>
        <fullName evidence="1">Fungal-type protein kinase domain-containing protein</fullName>
    </recommendedName>
</protein>
<reference evidence="2" key="1">
    <citation type="submission" date="2023-03" db="EMBL/GenBank/DDBJ databases">
        <title>Massive genome expansion in bonnet fungi (Mycena s.s.) driven by repeated elements and novel gene families across ecological guilds.</title>
        <authorList>
            <consortium name="Lawrence Berkeley National Laboratory"/>
            <person name="Harder C.B."/>
            <person name="Miyauchi S."/>
            <person name="Viragh M."/>
            <person name="Kuo A."/>
            <person name="Thoen E."/>
            <person name="Andreopoulos B."/>
            <person name="Lu D."/>
            <person name="Skrede I."/>
            <person name="Drula E."/>
            <person name="Henrissat B."/>
            <person name="Morin E."/>
            <person name="Kohler A."/>
            <person name="Barry K."/>
            <person name="LaButti K."/>
            <person name="Morin E."/>
            <person name="Salamov A."/>
            <person name="Lipzen A."/>
            <person name="Mereny Z."/>
            <person name="Hegedus B."/>
            <person name="Baldrian P."/>
            <person name="Stursova M."/>
            <person name="Weitz H."/>
            <person name="Taylor A."/>
            <person name="Grigoriev I.V."/>
            <person name="Nagy L.G."/>
            <person name="Martin F."/>
            <person name="Kauserud H."/>
        </authorList>
    </citation>
    <scope>NUCLEOTIDE SEQUENCE</scope>
    <source>
        <strain evidence="2">CBHHK002</strain>
    </source>
</reference>
<gene>
    <name evidence="2" type="ORF">DFH08DRAFT_897002</name>
</gene>
<dbReference type="AlphaFoldDB" id="A0AAD7EDG3"/>
<keyword evidence="3" id="KW-1185">Reference proteome</keyword>
<proteinExistence type="predicted"/>
<name>A0AAD7EDG3_9AGAR</name>